<feature type="non-terminal residue" evidence="1">
    <location>
        <position position="1"/>
    </location>
</feature>
<reference evidence="1 2" key="1">
    <citation type="submission" date="2021-05" db="EMBL/GenBank/DDBJ databases">
        <title>Genome Assembly of Synthetic Allotetraploid Brassica napus Reveals Homoeologous Exchanges between Subgenomes.</title>
        <authorList>
            <person name="Davis J.T."/>
        </authorList>
    </citation>
    <scope>NUCLEOTIDE SEQUENCE [LARGE SCALE GENOMIC DNA]</scope>
    <source>
        <strain evidence="2">cv. Da-Ae</strain>
        <tissue evidence="1">Seedling</tissue>
    </source>
</reference>
<proteinExistence type="predicted"/>
<comment type="caution">
    <text evidence="1">The sequence shown here is derived from an EMBL/GenBank/DDBJ whole genome shotgun (WGS) entry which is preliminary data.</text>
</comment>
<protein>
    <submittedName>
        <fullName evidence="1">Uncharacterized protein</fullName>
    </submittedName>
</protein>
<organism evidence="1 2">
    <name type="scientific">Brassica napus</name>
    <name type="common">Rape</name>
    <dbReference type="NCBI Taxonomy" id="3708"/>
    <lineage>
        <taxon>Eukaryota</taxon>
        <taxon>Viridiplantae</taxon>
        <taxon>Streptophyta</taxon>
        <taxon>Embryophyta</taxon>
        <taxon>Tracheophyta</taxon>
        <taxon>Spermatophyta</taxon>
        <taxon>Magnoliopsida</taxon>
        <taxon>eudicotyledons</taxon>
        <taxon>Gunneridae</taxon>
        <taxon>Pentapetalae</taxon>
        <taxon>rosids</taxon>
        <taxon>malvids</taxon>
        <taxon>Brassicales</taxon>
        <taxon>Brassicaceae</taxon>
        <taxon>Brassiceae</taxon>
        <taxon>Brassica</taxon>
    </lineage>
</organism>
<dbReference type="Proteomes" id="UP000824890">
    <property type="component" value="Unassembled WGS sequence"/>
</dbReference>
<gene>
    <name evidence="1" type="ORF">HID58_064834</name>
</gene>
<sequence>ASVTPDLLHVSETECVIREVKQRFDMARKELKYHPAAINRRQSRLRKRQHRLRNVKRGGELTCSSTKLQSNICCKRFQAPLMHATIDVHRLNTFEHLFKTVPQFRTAARLGKHQHIFQVTLSNSATLTCNLTLFNISIVHLLSADTIGELTAIRDTVDDSLQGKESVRFS</sequence>
<evidence type="ECO:0000313" key="2">
    <source>
        <dbReference type="Proteomes" id="UP000824890"/>
    </source>
</evidence>
<keyword evidence="2" id="KW-1185">Reference proteome</keyword>
<evidence type="ECO:0000313" key="1">
    <source>
        <dbReference type="EMBL" id="KAH0877440.1"/>
    </source>
</evidence>
<dbReference type="EMBL" id="JAGKQM010000015">
    <property type="protein sequence ID" value="KAH0877440.1"/>
    <property type="molecule type" value="Genomic_DNA"/>
</dbReference>
<accession>A0ABQ7ZB47</accession>
<name>A0ABQ7ZB47_BRANA</name>